<accession>A0A7U2IBM1</accession>
<name>A0A7U2IBM1_PHANO</name>
<protein>
    <submittedName>
        <fullName evidence="2">Uncharacterized protein</fullName>
    </submittedName>
</protein>
<dbReference type="EMBL" id="CP069043">
    <property type="protein sequence ID" value="QRD06844.1"/>
    <property type="molecule type" value="Genomic_DNA"/>
</dbReference>
<dbReference type="Proteomes" id="UP000663193">
    <property type="component" value="Chromosome 21"/>
</dbReference>
<organism evidence="2 3">
    <name type="scientific">Phaeosphaeria nodorum (strain SN15 / ATCC MYA-4574 / FGSC 10173)</name>
    <name type="common">Glume blotch fungus</name>
    <name type="synonym">Parastagonospora nodorum</name>
    <dbReference type="NCBI Taxonomy" id="321614"/>
    <lineage>
        <taxon>Eukaryota</taxon>
        <taxon>Fungi</taxon>
        <taxon>Dikarya</taxon>
        <taxon>Ascomycota</taxon>
        <taxon>Pezizomycotina</taxon>
        <taxon>Dothideomycetes</taxon>
        <taxon>Pleosporomycetidae</taxon>
        <taxon>Pleosporales</taxon>
        <taxon>Pleosporineae</taxon>
        <taxon>Phaeosphaeriaceae</taxon>
        <taxon>Parastagonospora</taxon>
    </lineage>
</organism>
<evidence type="ECO:0000313" key="2">
    <source>
        <dbReference type="EMBL" id="QRD06844.1"/>
    </source>
</evidence>
<proteinExistence type="predicted"/>
<gene>
    <name evidence="2" type="ORF">JI435_446490</name>
</gene>
<dbReference type="VEuPathDB" id="FungiDB:JI435_446490"/>
<feature type="region of interest" description="Disordered" evidence="1">
    <location>
        <begin position="64"/>
        <end position="83"/>
    </location>
</feature>
<evidence type="ECO:0000313" key="3">
    <source>
        <dbReference type="Proteomes" id="UP000663193"/>
    </source>
</evidence>
<evidence type="ECO:0000256" key="1">
    <source>
        <dbReference type="SAM" id="MobiDB-lite"/>
    </source>
</evidence>
<sequence>MREYCAPGDASFSDQHFWEKQLALRIPSALNPQFRSPSHLLEENDYDDSLEALVAGRMLYPADTDHSEPAGSRTVGCHGLGQTASNWTPGSGIVMSAPAST</sequence>
<keyword evidence="3" id="KW-1185">Reference proteome</keyword>
<reference evidence="3" key="1">
    <citation type="journal article" date="2021" name="BMC Genomics">
        <title>Chromosome-level genome assembly and manually-curated proteome of model necrotroph Parastagonospora nodorum Sn15 reveals a genome-wide trove of candidate effector homologs, and redundancy of virulence-related functions within an accessory chromosome.</title>
        <authorList>
            <person name="Bertazzoni S."/>
            <person name="Jones D.A.B."/>
            <person name="Phan H.T."/>
            <person name="Tan K.-C."/>
            <person name="Hane J.K."/>
        </authorList>
    </citation>
    <scope>NUCLEOTIDE SEQUENCE [LARGE SCALE GENOMIC DNA]</scope>
    <source>
        <strain evidence="3">SN15 / ATCC MYA-4574 / FGSC 10173)</strain>
    </source>
</reference>
<dbReference type="AlphaFoldDB" id="A0A7U2IBM1"/>